<keyword evidence="1" id="KW-0812">Transmembrane</keyword>
<organism evidence="2 3">
    <name type="scientific">Pseudohongiella nitratireducens</name>
    <dbReference type="NCBI Taxonomy" id="1768907"/>
    <lineage>
        <taxon>Bacteria</taxon>
        <taxon>Pseudomonadati</taxon>
        <taxon>Pseudomonadota</taxon>
        <taxon>Gammaproteobacteria</taxon>
        <taxon>Pseudomonadales</taxon>
        <taxon>Pseudohongiellaceae</taxon>
        <taxon>Pseudohongiella</taxon>
    </lineage>
</organism>
<proteinExistence type="predicted"/>
<feature type="transmembrane region" description="Helical" evidence="1">
    <location>
        <begin position="39"/>
        <end position="62"/>
    </location>
</feature>
<name>A0A916QNE1_9GAMM</name>
<evidence type="ECO:0000313" key="2">
    <source>
        <dbReference type="EMBL" id="GFZ83330.1"/>
    </source>
</evidence>
<dbReference type="EMBL" id="BMIY01000014">
    <property type="protein sequence ID" value="GFZ83330.1"/>
    <property type="molecule type" value="Genomic_DNA"/>
</dbReference>
<keyword evidence="1" id="KW-0472">Membrane</keyword>
<keyword evidence="3" id="KW-1185">Reference proteome</keyword>
<evidence type="ECO:0008006" key="4">
    <source>
        <dbReference type="Google" id="ProtNLM"/>
    </source>
</evidence>
<sequence length="75" mass="8263">MAEYYGVDWVAMVLTLTAIYLLGNKSRYGFITMMGGNSCWVALGILTGSLGLIAANVVFLFMNLRGYLKWGQDDS</sequence>
<reference evidence="2" key="1">
    <citation type="journal article" date="2014" name="Int. J. Syst. Evol. Microbiol.">
        <title>Complete genome sequence of Corynebacterium casei LMG S-19264T (=DSM 44701T), isolated from a smear-ripened cheese.</title>
        <authorList>
            <consortium name="US DOE Joint Genome Institute (JGI-PGF)"/>
            <person name="Walter F."/>
            <person name="Albersmeier A."/>
            <person name="Kalinowski J."/>
            <person name="Ruckert C."/>
        </authorList>
    </citation>
    <scope>NUCLEOTIDE SEQUENCE</scope>
    <source>
        <strain evidence="2">CGMCC 1.15425</strain>
    </source>
</reference>
<reference evidence="2" key="2">
    <citation type="submission" date="2020-09" db="EMBL/GenBank/DDBJ databases">
        <authorList>
            <person name="Sun Q."/>
            <person name="Zhou Y."/>
        </authorList>
    </citation>
    <scope>NUCLEOTIDE SEQUENCE</scope>
    <source>
        <strain evidence="2">CGMCC 1.15425</strain>
    </source>
</reference>
<dbReference type="AlphaFoldDB" id="A0A916QNE1"/>
<gene>
    <name evidence="2" type="ORF">GCM10011403_28670</name>
</gene>
<evidence type="ECO:0000313" key="3">
    <source>
        <dbReference type="Proteomes" id="UP000627715"/>
    </source>
</evidence>
<comment type="caution">
    <text evidence="2">The sequence shown here is derived from an EMBL/GenBank/DDBJ whole genome shotgun (WGS) entry which is preliminary data.</text>
</comment>
<evidence type="ECO:0000256" key="1">
    <source>
        <dbReference type="SAM" id="Phobius"/>
    </source>
</evidence>
<dbReference type="RefSeq" id="WP_317621783.1">
    <property type="nucleotide sequence ID" value="NZ_BMIY01000014.1"/>
</dbReference>
<dbReference type="Proteomes" id="UP000627715">
    <property type="component" value="Unassembled WGS sequence"/>
</dbReference>
<keyword evidence="1" id="KW-1133">Transmembrane helix</keyword>
<feature type="transmembrane region" description="Helical" evidence="1">
    <location>
        <begin position="6"/>
        <end position="23"/>
    </location>
</feature>
<protein>
    <recommendedName>
        <fullName evidence="4">PnuC protein</fullName>
    </recommendedName>
</protein>
<accession>A0A916QNE1</accession>